<feature type="region of interest" description="Disordered" evidence="1">
    <location>
        <begin position="1"/>
        <end position="51"/>
    </location>
</feature>
<dbReference type="EMBL" id="FJOG01000016">
    <property type="protein sequence ID" value="CZR60547.1"/>
    <property type="molecule type" value="Genomic_DNA"/>
</dbReference>
<protein>
    <recommendedName>
        <fullName evidence="4">BZIP domain-containing protein</fullName>
    </recommendedName>
</protein>
<evidence type="ECO:0000256" key="1">
    <source>
        <dbReference type="SAM" id="MobiDB-lite"/>
    </source>
</evidence>
<sequence length="428" mass="47746">MIEAEATPRNLRTPVSKDAPRKRGRPRKQSTEASTELQRDKLRQTQKAFRARKEQYVTGLEDKCKKLEDVVEEMTTAFLGFSDGLIRSENLGPATGEELKATMERFLALSKKAATNSNDGESSLVESEMEISRSPPEENQFNPSLDQFNGTEFYSGIGVGPAVTKAPKTSVPEIRQWITQLPTQTIPREPYLYTNYAPRSRLITCTGDGSSAIPYILAGRNSFACRLYFETIAMVLRSLHGELPASIAASMFRYKEQYKRKARIRVLLDAVLNMLLHGTSQGQRGDVVVVEETEEEDRRVKRSIVREIEMKGGSECEYLSTWQVEKYLRGKWRLAIDAGTVRVKPRALLSLRNGGKDELAEGVDGIPTMASPTMIPGFSENAPSVWDAGSLVERLKVASVTIGEGPRWHVGSIDEAVEAFLVEKYMSV</sequence>
<dbReference type="OrthoDB" id="3555317at2759"/>
<dbReference type="GO" id="GO:0003700">
    <property type="term" value="F:DNA-binding transcription factor activity"/>
    <property type="evidence" value="ECO:0007669"/>
    <property type="project" value="InterPro"/>
</dbReference>
<gene>
    <name evidence="2" type="ORF">PAC_10443</name>
</gene>
<dbReference type="AlphaFoldDB" id="A0A1L7X6A5"/>
<dbReference type="SUPFAM" id="SSF57959">
    <property type="entry name" value="Leucine zipper domain"/>
    <property type="match status" value="1"/>
</dbReference>
<dbReference type="PANTHER" id="PTHR40618">
    <property type="entry name" value="B-ZIP TRANSCRIPTION FACTOR (EUROFUNG)-RELATED"/>
    <property type="match status" value="1"/>
</dbReference>
<evidence type="ECO:0000313" key="3">
    <source>
        <dbReference type="Proteomes" id="UP000184330"/>
    </source>
</evidence>
<dbReference type="CDD" id="cd14688">
    <property type="entry name" value="bZIP_YAP"/>
    <property type="match status" value="1"/>
</dbReference>
<name>A0A1L7X6A5_9HELO</name>
<dbReference type="Gene3D" id="1.20.5.170">
    <property type="match status" value="1"/>
</dbReference>
<organism evidence="2 3">
    <name type="scientific">Phialocephala subalpina</name>
    <dbReference type="NCBI Taxonomy" id="576137"/>
    <lineage>
        <taxon>Eukaryota</taxon>
        <taxon>Fungi</taxon>
        <taxon>Dikarya</taxon>
        <taxon>Ascomycota</taxon>
        <taxon>Pezizomycotina</taxon>
        <taxon>Leotiomycetes</taxon>
        <taxon>Helotiales</taxon>
        <taxon>Mollisiaceae</taxon>
        <taxon>Phialocephala</taxon>
        <taxon>Phialocephala fortinii species complex</taxon>
    </lineage>
</organism>
<keyword evidence="3" id="KW-1185">Reference proteome</keyword>
<proteinExistence type="predicted"/>
<reference evidence="2 3" key="1">
    <citation type="submission" date="2016-03" db="EMBL/GenBank/DDBJ databases">
        <authorList>
            <person name="Ploux O."/>
        </authorList>
    </citation>
    <scope>NUCLEOTIDE SEQUENCE [LARGE SCALE GENOMIC DNA]</scope>
    <source>
        <strain evidence="2 3">UAMH 11012</strain>
    </source>
</reference>
<dbReference type="InterPro" id="IPR046347">
    <property type="entry name" value="bZIP_sf"/>
</dbReference>
<evidence type="ECO:0000313" key="2">
    <source>
        <dbReference type="EMBL" id="CZR60547.1"/>
    </source>
</evidence>
<accession>A0A1L7X6A5</accession>
<dbReference type="STRING" id="576137.A0A1L7X6A5"/>
<dbReference type="Proteomes" id="UP000184330">
    <property type="component" value="Unassembled WGS sequence"/>
</dbReference>
<dbReference type="PANTHER" id="PTHR40618:SF1">
    <property type="entry name" value="B-ZIP TRANSCRIPTION FACTOR (EUROFUNG)"/>
    <property type="match status" value="1"/>
</dbReference>
<evidence type="ECO:0008006" key="4">
    <source>
        <dbReference type="Google" id="ProtNLM"/>
    </source>
</evidence>